<dbReference type="InterPro" id="IPR051475">
    <property type="entry name" value="Diverse_Ion_Transporter"/>
</dbReference>
<dbReference type="CDD" id="cd01116">
    <property type="entry name" value="P_permease"/>
    <property type="match status" value="1"/>
</dbReference>
<gene>
    <name evidence="8" type="ORF">KR093_001747</name>
</gene>
<dbReference type="AlphaFoldDB" id="A0AAD4K676"/>
<feature type="transmembrane region" description="Helical" evidence="6">
    <location>
        <begin position="193"/>
        <end position="210"/>
    </location>
</feature>
<evidence type="ECO:0000259" key="7">
    <source>
        <dbReference type="Pfam" id="PF03600"/>
    </source>
</evidence>
<feature type="transmembrane region" description="Helical" evidence="6">
    <location>
        <begin position="655"/>
        <end position="681"/>
    </location>
</feature>
<name>A0AAD4K676_9MUSC</name>
<comment type="caution">
    <text evidence="8">The sequence shown here is derived from an EMBL/GenBank/DDBJ whole genome shotgun (WGS) entry which is preliminary data.</text>
</comment>
<organism evidence="8 9">
    <name type="scientific">Drosophila rubida</name>
    <dbReference type="NCBI Taxonomy" id="30044"/>
    <lineage>
        <taxon>Eukaryota</taxon>
        <taxon>Metazoa</taxon>
        <taxon>Ecdysozoa</taxon>
        <taxon>Arthropoda</taxon>
        <taxon>Hexapoda</taxon>
        <taxon>Insecta</taxon>
        <taxon>Pterygota</taxon>
        <taxon>Neoptera</taxon>
        <taxon>Endopterygota</taxon>
        <taxon>Diptera</taxon>
        <taxon>Brachycera</taxon>
        <taxon>Muscomorpha</taxon>
        <taxon>Ephydroidea</taxon>
        <taxon>Drosophilidae</taxon>
        <taxon>Drosophila</taxon>
    </lineage>
</organism>
<feature type="transmembrane region" description="Helical" evidence="6">
    <location>
        <begin position="216"/>
        <end position="235"/>
    </location>
</feature>
<dbReference type="EMBL" id="JAJJHW010001127">
    <property type="protein sequence ID" value="KAH8376854.1"/>
    <property type="molecule type" value="Genomic_DNA"/>
</dbReference>
<feature type="transmembrane region" description="Helical" evidence="6">
    <location>
        <begin position="567"/>
        <end position="593"/>
    </location>
</feature>
<feature type="transmembrane region" description="Helical" evidence="6">
    <location>
        <begin position="163"/>
        <end position="184"/>
    </location>
</feature>
<evidence type="ECO:0000256" key="3">
    <source>
        <dbReference type="ARBA" id="ARBA00022692"/>
    </source>
</evidence>
<feature type="transmembrane region" description="Helical" evidence="6">
    <location>
        <begin position="325"/>
        <end position="345"/>
    </location>
</feature>
<evidence type="ECO:0000256" key="2">
    <source>
        <dbReference type="ARBA" id="ARBA00022448"/>
    </source>
</evidence>
<feature type="transmembrane region" description="Helical" evidence="6">
    <location>
        <begin position="365"/>
        <end position="390"/>
    </location>
</feature>
<dbReference type="Pfam" id="PF03600">
    <property type="entry name" value="CitMHS"/>
    <property type="match status" value="1"/>
</dbReference>
<sequence length="684" mass="77381">MAFRSHRPRHVYFFNGNHKSSWDRVRRNNWFSGRWLELLKLIVLLAMWLIFTLLIILTPERHTDEVVVELSPKTLEWSPDFERPPYRFVRLLINGAVDGVRTRSHNAKKSEPFIGVIVHAFDEKANRTLWKSREWKIYMDFEATKDSQVEHVFKMKVLKSQDFVLQVSLFNPFTVPIGLSMTVIPNSMNPDNGIVFGTIILIMLYVLLIINITYRTFVAIFMATTAVSLLSLSDARPSVDDLGGWIGIEMLMLLFGMMLLVEGVKGTGVFDYLSVFAYQLSRGRYWRLFFFLVAFSAISSAILDTVAMVLVMLPVTIRLSEILKLNTMMLLLAIAAFSNLGGALTPIGDPSMAIIASNEYVVDHGITFGVITLHMFPGIFIAMIVIYFLFYLLGRKLIYTTEVDKLQRAIESMEDRLRKGDILSEEEREHLRSRIHELRERLRDEQSPDFETTLARMKRKYRITDSVLLIKCGISLAATLIICILHSLPSISGIKLCWASYLGALLMLILINRADADALINSVDWGMLLYFGALFVLVECLLLIGLVDWMSDLIVCAILKADNDNQLAVAIVVLLWVTTLFSSVVDNVPIASLMLKVTITLNNSPHLQLPFTPLIWALSYGVALGGNGTLAGASISVVTFAVAKEYGYTRSFLQYLAIGVPFMLITMIICTFYLLVAHCVFHWH</sequence>
<dbReference type="PANTHER" id="PTHR43568">
    <property type="entry name" value="P PROTEIN"/>
    <property type="match status" value="1"/>
</dbReference>
<evidence type="ECO:0000313" key="8">
    <source>
        <dbReference type="EMBL" id="KAH8376854.1"/>
    </source>
</evidence>
<feature type="transmembrane region" description="Helical" evidence="6">
    <location>
        <begin position="35"/>
        <end position="57"/>
    </location>
</feature>
<feature type="transmembrane region" description="Helical" evidence="6">
    <location>
        <begin position="523"/>
        <end position="547"/>
    </location>
</feature>
<feature type="transmembrane region" description="Helical" evidence="6">
    <location>
        <begin position="242"/>
        <end position="261"/>
    </location>
</feature>
<dbReference type="GO" id="GO:0055085">
    <property type="term" value="P:transmembrane transport"/>
    <property type="evidence" value="ECO:0007669"/>
    <property type="project" value="InterPro"/>
</dbReference>
<proteinExistence type="predicted"/>
<accession>A0AAD4K676</accession>
<protein>
    <recommendedName>
        <fullName evidence="7">Citrate transporter-like domain-containing protein</fullName>
    </recommendedName>
</protein>
<dbReference type="Proteomes" id="UP001200034">
    <property type="component" value="Unassembled WGS sequence"/>
</dbReference>
<dbReference type="GO" id="GO:0016020">
    <property type="term" value="C:membrane"/>
    <property type="evidence" value="ECO:0007669"/>
    <property type="project" value="UniProtKB-SubCell"/>
</dbReference>
<keyword evidence="4 6" id="KW-1133">Transmembrane helix</keyword>
<dbReference type="PANTHER" id="PTHR43568:SF1">
    <property type="entry name" value="P PROTEIN"/>
    <property type="match status" value="1"/>
</dbReference>
<evidence type="ECO:0000256" key="1">
    <source>
        <dbReference type="ARBA" id="ARBA00004141"/>
    </source>
</evidence>
<feature type="transmembrane region" description="Helical" evidence="6">
    <location>
        <begin position="614"/>
        <end position="643"/>
    </location>
</feature>
<evidence type="ECO:0000256" key="6">
    <source>
        <dbReference type="SAM" id="Phobius"/>
    </source>
</evidence>
<feature type="domain" description="Citrate transporter-like" evidence="7">
    <location>
        <begin position="205"/>
        <end position="621"/>
    </location>
</feature>
<dbReference type="InterPro" id="IPR004680">
    <property type="entry name" value="Cit_transptr-like_dom"/>
</dbReference>
<evidence type="ECO:0000256" key="5">
    <source>
        <dbReference type="ARBA" id="ARBA00023136"/>
    </source>
</evidence>
<evidence type="ECO:0000313" key="9">
    <source>
        <dbReference type="Proteomes" id="UP001200034"/>
    </source>
</evidence>
<evidence type="ECO:0000256" key="4">
    <source>
        <dbReference type="ARBA" id="ARBA00022989"/>
    </source>
</evidence>
<keyword evidence="3 6" id="KW-0812">Transmembrane</keyword>
<reference evidence="8" key="1">
    <citation type="journal article" date="2021" name="Mol. Ecol. Resour.">
        <title>Phylogenomic analyses of the genus Drosophila reveals genomic signals of climate adaptation.</title>
        <authorList>
            <person name="Li F."/>
            <person name="Rane R.V."/>
            <person name="Luria V."/>
            <person name="Xiong Z."/>
            <person name="Chen J."/>
            <person name="Li Z."/>
            <person name="Catullo R.A."/>
            <person name="Griffin P.C."/>
            <person name="Schiffer M."/>
            <person name="Pearce S."/>
            <person name="Lee S.F."/>
            <person name="McElroy K."/>
            <person name="Stocker A."/>
            <person name="Shirriffs J."/>
            <person name="Cockerell F."/>
            <person name="Coppin C."/>
            <person name="Sgro C.M."/>
            <person name="Karger A."/>
            <person name="Cain J.W."/>
            <person name="Weber J.A."/>
            <person name="Santpere G."/>
            <person name="Kirschner M.W."/>
            <person name="Hoffmann A.A."/>
            <person name="Oakeshott J.G."/>
            <person name="Zhang G."/>
        </authorList>
    </citation>
    <scope>NUCLEOTIDE SEQUENCE</scope>
    <source>
        <strain evidence="8">BGI-SZ-2011g</strain>
    </source>
</reference>
<comment type="subcellular location">
    <subcellularLocation>
        <location evidence="1">Membrane</location>
        <topology evidence="1">Multi-pass membrane protein</topology>
    </subcellularLocation>
</comment>
<keyword evidence="9" id="KW-1185">Reference proteome</keyword>
<keyword evidence="2" id="KW-0813">Transport</keyword>
<feature type="transmembrane region" description="Helical" evidence="6">
    <location>
        <begin position="288"/>
        <end position="313"/>
    </location>
</feature>
<feature type="transmembrane region" description="Helical" evidence="6">
    <location>
        <begin position="466"/>
        <end position="487"/>
    </location>
</feature>
<keyword evidence="5 6" id="KW-0472">Membrane</keyword>